<organism evidence="1 3">
    <name type="scientific">Caenorhabditis nigoni</name>
    <dbReference type="NCBI Taxonomy" id="1611254"/>
    <lineage>
        <taxon>Eukaryota</taxon>
        <taxon>Metazoa</taxon>
        <taxon>Ecdysozoa</taxon>
        <taxon>Nematoda</taxon>
        <taxon>Chromadorea</taxon>
        <taxon>Rhabditida</taxon>
        <taxon>Rhabditina</taxon>
        <taxon>Rhabditomorpha</taxon>
        <taxon>Rhabditoidea</taxon>
        <taxon>Rhabditidae</taxon>
        <taxon>Peloderinae</taxon>
        <taxon>Caenorhabditis</taxon>
    </lineage>
</organism>
<protein>
    <submittedName>
        <fullName evidence="1">Uncharacterized protein</fullName>
    </submittedName>
</protein>
<accession>A0A2G5T9J9</accession>
<dbReference type="EMBL" id="PDUG01000005">
    <property type="protein sequence ID" value="PIC29740.1"/>
    <property type="molecule type" value="Genomic_DNA"/>
</dbReference>
<reference evidence="1" key="2">
    <citation type="journal article" date="2018" name="Science">
        <title>Rapid genome shrinkage in a self-fertile nematode reveals sperm competition proteins.</title>
        <authorList>
            <person name="Yin D."/>
            <person name="Schwarz E.M."/>
            <person name="Thomas C.G."/>
            <person name="Felde R.L."/>
            <person name="Korf I.F."/>
            <person name="Cutter A.D."/>
            <person name="Schartner C.M."/>
            <person name="Ralston E.J."/>
            <person name="Meyer B.J."/>
            <person name="Haag E.S."/>
        </authorList>
    </citation>
    <scope>NUCLEOTIDE SEQUENCE</scope>
    <source>
        <strain evidence="1">JU1422</strain>
    </source>
</reference>
<gene>
    <name evidence="1" type="primary">Cnig_chr_V.g17529</name>
    <name evidence="2" type="synonym">Cnig_chr_V.g21234</name>
    <name evidence="1" type="ORF">B9Z55_017529</name>
    <name evidence="2" type="ORF">B9Z55_021234</name>
</gene>
<evidence type="ECO:0000313" key="2">
    <source>
        <dbReference type="EMBL" id="PIC29740.1"/>
    </source>
</evidence>
<evidence type="ECO:0000313" key="3">
    <source>
        <dbReference type="Proteomes" id="UP000230233"/>
    </source>
</evidence>
<dbReference type="Proteomes" id="UP000230233">
    <property type="component" value="Chromosome V"/>
</dbReference>
<proteinExistence type="predicted"/>
<keyword evidence="3" id="KW-1185">Reference proteome</keyword>
<evidence type="ECO:0000313" key="1">
    <source>
        <dbReference type="EMBL" id="PIC24064.1"/>
    </source>
</evidence>
<dbReference type="AlphaFoldDB" id="A0A2G5T9J9"/>
<comment type="caution">
    <text evidence="1">The sequence shown here is derived from an EMBL/GenBank/DDBJ whole genome shotgun (WGS) entry which is preliminary data.</text>
</comment>
<dbReference type="EMBL" id="PDUG01000005">
    <property type="protein sequence ID" value="PIC24064.1"/>
    <property type="molecule type" value="Genomic_DNA"/>
</dbReference>
<sequence length="91" mass="10355">MSTRSRKLPSVLCQSKELSLRLQFISPKVKKLVTINDTLPFLSAKLLFECELLDEPSSTPEARVNADSGKGSRASFELVQQRRIVCCYWKH</sequence>
<name>A0A2G5T9J9_9PELO</name>
<reference evidence="3" key="1">
    <citation type="submission" date="2017-10" db="EMBL/GenBank/DDBJ databases">
        <title>Rapid genome shrinkage in a self-fertile nematode reveals novel sperm competition proteins.</title>
        <authorList>
            <person name="Yin D."/>
            <person name="Schwarz E.M."/>
            <person name="Thomas C.G."/>
            <person name="Felde R.L."/>
            <person name="Korf I.F."/>
            <person name="Cutter A.D."/>
            <person name="Schartner C.M."/>
            <person name="Ralston E.J."/>
            <person name="Meyer B.J."/>
            <person name="Haag E.S."/>
        </authorList>
    </citation>
    <scope>NUCLEOTIDE SEQUENCE [LARGE SCALE GENOMIC DNA]</scope>
    <source>
        <strain evidence="3">JU1422</strain>
    </source>
</reference>